<dbReference type="Proteomes" id="UP000271683">
    <property type="component" value="Unassembled WGS sequence"/>
</dbReference>
<feature type="chain" id="PRO_5018007129" description="Lipoprotein" evidence="1">
    <location>
        <begin position="26"/>
        <end position="166"/>
    </location>
</feature>
<sequence>MRRALLAKLIASSIFIILNSGCGNAPTQGEELEPGWINSEQVEAEYRDEASKLALAPGWKWPEGKMYEEESSNSLSAYRLNTGRSDATLYWFCSWGRQYFEKMAPEGKEIALAQILKVRETVYFTAFLEGQDKLDNERSLSALQDGDSVAFRAIVDANCPRSNRSG</sequence>
<organism evidence="2 3">
    <name type="scientific">Couchioplanes caeruleus</name>
    <dbReference type="NCBI Taxonomy" id="56438"/>
    <lineage>
        <taxon>Bacteria</taxon>
        <taxon>Bacillati</taxon>
        <taxon>Actinomycetota</taxon>
        <taxon>Actinomycetes</taxon>
        <taxon>Micromonosporales</taxon>
        <taxon>Micromonosporaceae</taxon>
        <taxon>Couchioplanes</taxon>
    </lineage>
</organism>
<dbReference type="EMBL" id="RJKL01000001">
    <property type="protein sequence ID" value="ROP30957.1"/>
    <property type="molecule type" value="Genomic_DNA"/>
</dbReference>
<evidence type="ECO:0008006" key="4">
    <source>
        <dbReference type="Google" id="ProtNLM"/>
    </source>
</evidence>
<protein>
    <recommendedName>
        <fullName evidence="4">Lipoprotein</fullName>
    </recommendedName>
</protein>
<dbReference type="AlphaFoldDB" id="A0A3N1GKZ3"/>
<name>A0A3N1GKZ3_9ACTN</name>
<evidence type="ECO:0000313" key="2">
    <source>
        <dbReference type="EMBL" id="ROP30957.1"/>
    </source>
</evidence>
<evidence type="ECO:0000256" key="1">
    <source>
        <dbReference type="SAM" id="SignalP"/>
    </source>
</evidence>
<evidence type="ECO:0000313" key="3">
    <source>
        <dbReference type="Proteomes" id="UP000271683"/>
    </source>
</evidence>
<keyword evidence="1" id="KW-0732">Signal</keyword>
<reference evidence="2 3" key="1">
    <citation type="submission" date="2018-11" db="EMBL/GenBank/DDBJ databases">
        <title>Sequencing the genomes of 1000 actinobacteria strains.</title>
        <authorList>
            <person name="Klenk H.-P."/>
        </authorList>
    </citation>
    <scope>NUCLEOTIDE SEQUENCE [LARGE SCALE GENOMIC DNA]</scope>
    <source>
        <strain evidence="2 3">DSM 43634</strain>
    </source>
</reference>
<gene>
    <name evidence="2" type="ORF">EDD30_3842</name>
</gene>
<comment type="caution">
    <text evidence="2">The sequence shown here is derived from an EMBL/GenBank/DDBJ whole genome shotgun (WGS) entry which is preliminary data.</text>
</comment>
<accession>A0A3N1GKZ3</accession>
<proteinExistence type="predicted"/>
<feature type="signal peptide" evidence="1">
    <location>
        <begin position="1"/>
        <end position="25"/>
    </location>
</feature>